<gene>
    <name evidence="2" type="ORF">FGF04_20950</name>
</gene>
<dbReference type="InterPro" id="IPR002225">
    <property type="entry name" value="3Beta_OHSteriod_DH/Estase"/>
</dbReference>
<sequence>MKVFVTGGSGFLGGHLLGALAAEGHTVRALARTPAAADTVTGRGAQPVRGDLLDAAALRAGMAGCDAVVHAAAHTGQWGPPSAFVRVNVGGTAAVVRAARETGVRRLVHISSEAVLADGSPLRRADESRPRPARPVGAYPRTKGIAEDLVLAAASPALTALAVRPRLVWGPGDTTVLPAVVEAARRGRFAWADGGRYLTSTCHAANACAGVLAALRQGEGGRAYFLTDGEPVEFRAFLTALAATAGTVLPDRSVPRWALAATARAAETAWRVLRIRGEPPVTRTFVALSAQEMTVDDGAARRELGYRPVLTRDEGLKQLAAGGQ</sequence>
<dbReference type="SUPFAM" id="SSF51735">
    <property type="entry name" value="NAD(P)-binding Rossmann-fold domains"/>
    <property type="match status" value="1"/>
</dbReference>
<name>A0A5B0AQS2_9ACTN</name>
<reference evidence="2 3" key="1">
    <citation type="submission" date="2019-05" db="EMBL/GenBank/DDBJ databases">
        <authorList>
            <person name="Hariharan J."/>
            <person name="Choudoir M.J."/>
            <person name="Diebold P."/>
            <person name="Panke-Buisse K."/>
            <person name="Buckley D.H."/>
        </authorList>
    </citation>
    <scope>NUCLEOTIDE SEQUENCE [LARGE SCALE GENOMIC DNA]</scope>
    <source>
        <strain evidence="2 3">SUN51</strain>
    </source>
</reference>
<dbReference type="GO" id="GO:0016616">
    <property type="term" value="F:oxidoreductase activity, acting on the CH-OH group of donors, NAD or NADP as acceptor"/>
    <property type="evidence" value="ECO:0007669"/>
    <property type="project" value="InterPro"/>
</dbReference>
<dbReference type="InterPro" id="IPR036291">
    <property type="entry name" value="NAD(P)-bd_dom_sf"/>
</dbReference>
<dbReference type="RefSeq" id="WP_149512852.1">
    <property type="nucleotide sequence ID" value="NZ_VDFC01000046.1"/>
</dbReference>
<dbReference type="Proteomes" id="UP000324965">
    <property type="component" value="Unassembled WGS sequence"/>
</dbReference>
<organism evidence="2 3">
    <name type="scientific">Streptomyces apricus</name>
    <dbReference type="NCBI Taxonomy" id="1828112"/>
    <lineage>
        <taxon>Bacteria</taxon>
        <taxon>Bacillati</taxon>
        <taxon>Actinomycetota</taxon>
        <taxon>Actinomycetes</taxon>
        <taxon>Kitasatosporales</taxon>
        <taxon>Streptomycetaceae</taxon>
        <taxon>Streptomyces</taxon>
    </lineage>
</organism>
<dbReference type="GO" id="GO:0005737">
    <property type="term" value="C:cytoplasm"/>
    <property type="evidence" value="ECO:0007669"/>
    <property type="project" value="TreeGrafter"/>
</dbReference>
<protein>
    <submittedName>
        <fullName evidence="2">NAD-dependent epimerase/dehydratase family protein</fullName>
    </submittedName>
</protein>
<evidence type="ECO:0000259" key="1">
    <source>
        <dbReference type="Pfam" id="PF01073"/>
    </source>
</evidence>
<proteinExistence type="predicted"/>
<keyword evidence="3" id="KW-1185">Reference proteome</keyword>
<dbReference type="PANTHER" id="PTHR48079:SF6">
    <property type="entry name" value="NAD(P)-BINDING DOMAIN-CONTAINING PROTEIN-RELATED"/>
    <property type="match status" value="1"/>
</dbReference>
<comment type="caution">
    <text evidence="2">The sequence shown here is derived from an EMBL/GenBank/DDBJ whole genome shotgun (WGS) entry which is preliminary data.</text>
</comment>
<dbReference type="Pfam" id="PF01073">
    <property type="entry name" value="3Beta_HSD"/>
    <property type="match status" value="1"/>
</dbReference>
<dbReference type="Gene3D" id="3.40.50.720">
    <property type="entry name" value="NAD(P)-binding Rossmann-like Domain"/>
    <property type="match status" value="1"/>
</dbReference>
<accession>A0A5B0AQS2</accession>
<dbReference type="AlphaFoldDB" id="A0A5B0AQS2"/>
<dbReference type="GO" id="GO:0004029">
    <property type="term" value="F:aldehyde dehydrogenase (NAD+) activity"/>
    <property type="evidence" value="ECO:0007669"/>
    <property type="project" value="TreeGrafter"/>
</dbReference>
<dbReference type="GO" id="GO:0006694">
    <property type="term" value="P:steroid biosynthetic process"/>
    <property type="evidence" value="ECO:0007669"/>
    <property type="project" value="InterPro"/>
</dbReference>
<dbReference type="InterPro" id="IPR051783">
    <property type="entry name" value="NAD(P)-dependent_oxidoreduct"/>
</dbReference>
<evidence type="ECO:0000313" key="3">
    <source>
        <dbReference type="Proteomes" id="UP000324965"/>
    </source>
</evidence>
<dbReference type="OrthoDB" id="3174087at2"/>
<feature type="domain" description="3-beta hydroxysteroid dehydrogenase/isomerase" evidence="1">
    <location>
        <begin position="5"/>
        <end position="251"/>
    </location>
</feature>
<evidence type="ECO:0000313" key="2">
    <source>
        <dbReference type="EMBL" id="KAA0931422.1"/>
    </source>
</evidence>
<dbReference type="PANTHER" id="PTHR48079">
    <property type="entry name" value="PROTEIN YEEZ"/>
    <property type="match status" value="1"/>
</dbReference>
<dbReference type="EMBL" id="VDFC01000046">
    <property type="protein sequence ID" value="KAA0931422.1"/>
    <property type="molecule type" value="Genomic_DNA"/>
</dbReference>